<evidence type="ECO:0000256" key="5">
    <source>
        <dbReference type="ARBA" id="ARBA00023054"/>
    </source>
</evidence>
<feature type="coiled-coil region" evidence="7">
    <location>
        <begin position="153"/>
        <end position="180"/>
    </location>
</feature>
<evidence type="ECO:0000256" key="2">
    <source>
        <dbReference type="ARBA" id="ARBA00008108"/>
    </source>
</evidence>
<evidence type="ECO:0000313" key="11">
    <source>
        <dbReference type="Proteomes" id="UP000663864"/>
    </source>
</evidence>
<dbReference type="EMBL" id="CAJNOT010001422">
    <property type="protein sequence ID" value="CAF1196712.1"/>
    <property type="molecule type" value="Genomic_DNA"/>
</dbReference>
<dbReference type="Proteomes" id="UP000663864">
    <property type="component" value="Unassembled WGS sequence"/>
</dbReference>
<reference evidence="10" key="1">
    <citation type="submission" date="2021-02" db="EMBL/GenBank/DDBJ databases">
        <authorList>
            <person name="Nowell W R."/>
        </authorList>
    </citation>
    <scope>NUCLEOTIDE SEQUENCE</scope>
</reference>
<name>A0A814W3Q4_9BILA</name>
<feature type="compositionally biased region" description="Polar residues" evidence="8">
    <location>
        <begin position="85"/>
        <end position="98"/>
    </location>
</feature>
<evidence type="ECO:0000256" key="7">
    <source>
        <dbReference type="SAM" id="Coils"/>
    </source>
</evidence>
<comment type="caution">
    <text evidence="10">The sequence shown here is derived from an EMBL/GenBank/DDBJ whole genome shotgun (WGS) entry which is preliminary data.</text>
</comment>
<dbReference type="GO" id="GO:0016020">
    <property type="term" value="C:membrane"/>
    <property type="evidence" value="ECO:0007669"/>
    <property type="project" value="UniProtKB-SubCell"/>
</dbReference>
<feature type="coiled-coil region" evidence="7">
    <location>
        <begin position="475"/>
        <end position="530"/>
    </location>
</feature>
<feature type="coiled-coil region" evidence="7">
    <location>
        <begin position="208"/>
        <end position="235"/>
    </location>
</feature>
<keyword evidence="5 7" id="KW-0175">Coiled coil</keyword>
<accession>A0A814W3Q4</accession>
<gene>
    <name evidence="10" type="ORF">ZHD862_LOCUS22616</name>
</gene>
<keyword evidence="3 9" id="KW-0812">Transmembrane</keyword>
<feature type="compositionally biased region" description="Polar residues" evidence="8">
    <location>
        <begin position="275"/>
        <end position="293"/>
    </location>
</feature>
<comment type="subcellular location">
    <subcellularLocation>
        <location evidence="1">Membrane</location>
    </subcellularLocation>
</comment>
<dbReference type="PANTHER" id="PTHR17613:SF14">
    <property type="entry name" value="DEMENTIN, ISOFORM H"/>
    <property type="match status" value="1"/>
</dbReference>
<feature type="region of interest" description="Disordered" evidence="8">
    <location>
        <begin position="265"/>
        <end position="347"/>
    </location>
</feature>
<proteinExistence type="inferred from homology"/>
<feature type="transmembrane region" description="Helical" evidence="9">
    <location>
        <begin position="591"/>
        <end position="609"/>
    </location>
</feature>
<comment type="similarity">
    <text evidence="2">Belongs to the TEX28 family.</text>
</comment>
<dbReference type="AlphaFoldDB" id="A0A814W3Q4"/>
<sequence length="660" mass="74115">MNDIENTLRQTNSTGSSKDENREKRRYRRQVTNPILETQTTTTIGSPSTCLDLLHSGVPANKTNTLPGVARSTNSKSSSVVTTPGAGNSNSLPGHQSGRSKIESFRLLDQQALNISDNLNTSGKDGDYNINSSSASALLRKKNLSTSDLDPHERKKQAALAKVEAKLEKAQRLYLKAQQSVEQEISDFLRVTTIPNTNNEITSSRTTNATFDKRIRTLQDTKKELEKKIANYHTDISRIQAGDIPHNYTLSKDLFTNIKSTAAKVTGGSLKHRSTTTTDQPITVSTPNTNEQTIPFHYPESDSHHHNPNSSTTLVSSLPQPSSSSSQSPSTITTTFTSGPINNNQNVSIQNQYSNTFEPAHSSVSSVGTNEIGNSQFYIDSSHEHVYDSDKLSRKNDANIPGISTFARQLPLVYITPNNSDGSTIHDNEKSPSAKRRFTDDSLVDSNDRTSDHSVDDRYNSSVSKRNTPTITIEYQQLNTKLESMQKLVDRYDTRINDMQKQIDLLIISNDTQHEQNERLNNEITDLTDLHQIEMSSIKTDLKNLEDRLLYKFNDYWNELLEKLDKLDTRTAKVEQTQTHSLETEENTHRIISKLVNIVLTVFAIILLLLSTIKNLVQSRVHAMTLLILVIVWITFHYLPPNYFQTSFLKNVPSMFKRAS</sequence>
<feature type="compositionally biased region" description="Low complexity" evidence="8">
    <location>
        <begin position="69"/>
        <end position="83"/>
    </location>
</feature>
<evidence type="ECO:0000256" key="9">
    <source>
        <dbReference type="SAM" id="Phobius"/>
    </source>
</evidence>
<evidence type="ECO:0000256" key="1">
    <source>
        <dbReference type="ARBA" id="ARBA00004370"/>
    </source>
</evidence>
<feature type="region of interest" description="Disordered" evidence="8">
    <location>
        <begin position="62"/>
        <end position="98"/>
    </location>
</feature>
<evidence type="ECO:0000256" key="3">
    <source>
        <dbReference type="ARBA" id="ARBA00022692"/>
    </source>
</evidence>
<feature type="compositionally biased region" description="Polar residues" evidence="8">
    <location>
        <begin position="1"/>
        <end position="16"/>
    </location>
</feature>
<feature type="region of interest" description="Disordered" evidence="8">
    <location>
        <begin position="416"/>
        <end position="464"/>
    </location>
</feature>
<feature type="region of interest" description="Disordered" evidence="8">
    <location>
        <begin position="1"/>
        <end position="34"/>
    </location>
</feature>
<evidence type="ECO:0000313" key="10">
    <source>
        <dbReference type="EMBL" id="CAF1196712.1"/>
    </source>
</evidence>
<evidence type="ECO:0000256" key="8">
    <source>
        <dbReference type="SAM" id="MobiDB-lite"/>
    </source>
</evidence>
<keyword evidence="4 9" id="KW-1133">Transmembrane helix</keyword>
<keyword evidence="6 9" id="KW-0472">Membrane</keyword>
<dbReference type="Pfam" id="PF10267">
    <property type="entry name" value="Tmemb_cc2"/>
    <property type="match status" value="1"/>
</dbReference>
<organism evidence="10 11">
    <name type="scientific">Rotaria sordida</name>
    <dbReference type="NCBI Taxonomy" id="392033"/>
    <lineage>
        <taxon>Eukaryota</taxon>
        <taxon>Metazoa</taxon>
        <taxon>Spiralia</taxon>
        <taxon>Gnathifera</taxon>
        <taxon>Rotifera</taxon>
        <taxon>Eurotatoria</taxon>
        <taxon>Bdelloidea</taxon>
        <taxon>Philodinida</taxon>
        <taxon>Philodinidae</taxon>
        <taxon>Rotaria</taxon>
    </lineage>
</organism>
<dbReference type="GO" id="GO:0012505">
    <property type="term" value="C:endomembrane system"/>
    <property type="evidence" value="ECO:0007669"/>
    <property type="project" value="TreeGrafter"/>
</dbReference>
<protein>
    <submittedName>
        <fullName evidence="10">Uncharacterized protein</fullName>
    </submittedName>
</protein>
<feature type="transmembrane region" description="Helical" evidence="9">
    <location>
        <begin position="621"/>
        <end position="639"/>
    </location>
</feature>
<dbReference type="PANTHER" id="PTHR17613">
    <property type="entry name" value="CEREBRAL PROTEIN-11-RELATED"/>
    <property type="match status" value="1"/>
</dbReference>
<evidence type="ECO:0000256" key="4">
    <source>
        <dbReference type="ARBA" id="ARBA00022989"/>
    </source>
</evidence>
<feature type="compositionally biased region" description="Basic and acidic residues" evidence="8">
    <location>
        <begin position="424"/>
        <end position="459"/>
    </location>
</feature>
<feature type="compositionally biased region" description="Low complexity" evidence="8">
    <location>
        <begin position="310"/>
        <end position="347"/>
    </location>
</feature>
<evidence type="ECO:0000256" key="6">
    <source>
        <dbReference type="ARBA" id="ARBA00023136"/>
    </source>
</evidence>
<dbReference type="InterPro" id="IPR019394">
    <property type="entry name" value="TEX28/TMCC"/>
</dbReference>